<feature type="site" description="Interaction with DNA" evidence="10">
    <location>
        <position position="157"/>
    </location>
</feature>
<keyword evidence="5" id="KW-0862">Zinc</keyword>
<dbReference type="InterPro" id="IPR013824">
    <property type="entry name" value="Topo_IA_cen_sub1"/>
</dbReference>
<feature type="region of interest" description="Disordered" evidence="11">
    <location>
        <begin position="765"/>
        <end position="786"/>
    </location>
</feature>
<dbReference type="AlphaFoldDB" id="A0A2S7IW62"/>
<feature type="site" description="Interaction with DNA" evidence="10">
    <location>
        <position position="501"/>
    </location>
</feature>
<comment type="catalytic activity">
    <reaction evidence="1 10">
        <text>ATP-independent breakage of single-stranded DNA, followed by passage and rejoining.</text>
        <dbReference type="EC" id="5.6.2.1"/>
    </reaction>
</comment>
<dbReference type="Pfam" id="PF13368">
    <property type="entry name" value="Toprim_C_rpt"/>
    <property type="match status" value="3"/>
</dbReference>
<keyword evidence="6" id="KW-0460">Magnesium</keyword>
<organism evidence="14 15">
    <name type="scientific">Brucella oryzae</name>
    <dbReference type="NCBI Taxonomy" id="335286"/>
    <lineage>
        <taxon>Bacteria</taxon>
        <taxon>Pseudomonadati</taxon>
        <taxon>Pseudomonadota</taxon>
        <taxon>Alphaproteobacteria</taxon>
        <taxon>Hyphomicrobiales</taxon>
        <taxon>Brucellaceae</taxon>
        <taxon>Brucella/Ochrobactrum group</taxon>
        <taxon>Brucella</taxon>
    </lineage>
</organism>
<evidence type="ECO:0000256" key="2">
    <source>
        <dbReference type="ARBA" id="ARBA00009446"/>
    </source>
</evidence>
<dbReference type="InterPro" id="IPR025589">
    <property type="entry name" value="Toprim_C_rpt"/>
</dbReference>
<dbReference type="SMART" id="SM00436">
    <property type="entry name" value="TOP1Bc"/>
    <property type="match status" value="1"/>
</dbReference>
<name>A0A2S7IW62_9HYPH</name>
<evidence type="ECO:0000256" key="3">
    <source>
        <dbReference type="ARBA" id="ARBA00022723"/>
    </source>
</evidence>
<dbReference type="SUPFAM" id="SSF57783">
    <property type="entry name" value="Zinc beta-ribbon"/>
    <property type="match status" value="1"/>
</dbReference>
<dbReference type="GO" id="GO:0006265">
    <property type="term" value="P:DNA topological change"/>
    <property type="evidence" value="ECO:0007669"/>
    <property type="project" value="UniProtKB-UniRule"/>
</dbReference>
<evidence type="ECO:0000256" key="6">
    <source>
        <dbReference type="ARBA" id="ARBA00022842"/>
    </source>
</evidence>
<feature type="region of interest" description="Interaction with DNA" evidence="10">
    <location>
        <begin position="165"/>
        <end position="170"/>
    </location>
</feature>
<dbReference type="SMART" id="SM00437">
    <property type="entry name" value="TOP1Ac"/>
    <property type="match status" value="1"/>
</dbReference>
<evidence type="ECO:0000256" key="7">
    <source>
        <dbReference type="ARBA" id="ARBA00023029"/>
    </source>
</evidence>
<dbReference type="SMART" id="SM00493">
    <property type="entry name" value="TOPRIM"/>
    <property type="match status" value="1"/>
</dbReference>
<dbReference type="Gene3D" id="2.70.20.10">
    <property type="entry name" value="Topoisomerase I, domain 3"/>
    <property type="match status" value="1"/>
</dbReference>
<feature type="site" description="Interaction with DNA" evidence="10">
    <location>
        <position position="305"/>
    </location>
</feature>
<keyword evidence="4" id="KW-0863">Zinc-finger</keyword>
<dbReference type="GO" id="GO:0003677">
    <property type="term" value="F:DNA binding"/>
    <property type="evidence" value="ECO:0007669"/>
    <property type="project" value="UniProtKB-KW"/>
</dbReference>
<dbReference type="InterPro" id="IPR003601">
    <property type="entry name" value="Topo_IA_2"/>
</dbReference>
<dbReference type="CDD" id="cd03363">
    <property type="entry name" value="TOPRIM_TopoIA_TopoI"/>
    <property type="match status" value="1"/>
</dbReference>
<dbReference type="InterPro" id="IPR013497">
    <property type="entry name" value="Topo_IA_cen"/>
</dbReference>
<dbReference type="GO" id="GO:0008270">
    <property type="term" value="F:zinc ion binding"/>
    <property type="evidence" value="ECO:0007669"/>
    <property type="project" value="UniProtKB-KW"/>
</dbReference>
<dbReference type="Pfam" id="PF01396">
    <property type="entry name" value="Zn_ribbon_Top1"/>
    <property type="match status" value="1"/>
</dbReference>
<dbReference type="GO" id="GO:0005694">
    <property type="term" value="C:chromosome"/>
    <property type="evidence" value="ECO:0007669"/>
    <property type="project" value="InterPro"/>
</dbReference>
<feature type="domain" description="Topo IA-type catalytic" evidence="13">
    <location>
        <begin position="131"/>
        <end position="569"/>
    </location>
</feature>
<evidence type="ECO:0000259" key="13">
    <source>
        <dbReference type="PROSITE" id="PS52039"/>
    </source>
</evidence>
<dbReference type="Pfam" id="PF01131">
    <property type="entry name" value="Topoisom_bac"/>
    <property type="match status" value="1"/>
</dbReference>
<sequence length="881" mass="96120">MNVVVVESPAKAKTINKYLGSNYKVLASFGHVRDLPAKDGSVRPDEDFAMSWEVDSNSSKRLADIVKALKDSDGIILATDPDREGEAISWHVLEVLNQKKALKGKTVKRVAFNAITKKAVLDAIANPRDIDEPLVDAYLARRALDYLVGFTLSPVLWRKLPGARSAGRVQSVALRLVADRESEIERFIREEYWNIAALLKTLRNDSFTARLTAVDGKKLGKLDIKNGEQATAIRTMLEGASFKALSVEAKPTKRNPGPPFTTSTLQQAASGQLGFSASRTMQVAQRLYEGVDVGGETAGLITYMRTDGVQMAPEAINAARDAIGKSFGAIYVPEKPRYYSSKAKNAQEAHEAIRPTDFSRHPKDVRRYLDEDQARLYELIWKRAIASQMQAADIERTTVDIEAVNGARSAMLRANGSVTKFDGFLAAYMDHREEEDDDEDSAKLPEIRSGEALAREKIDATQHSTEPPPRYSEASLIKKMEELGIGRPSTYAATLATLRDREYITIDKRKLIPEPKGRLVTAFLESFFERYVEYDFTADLEEKLDLISDGKLSWKDVLRDFWRDFSGNVDDIKELRVTNVLDALNEELAPLVFPAREDGSDPRSCPTCGTGMLSLKLGKYGAFVGCSNYPECKYTRQLGGDANGEAAAADEPKSLGKDPFTGEEITARTGRFGPYLQRGEGKEAKRASLPKGWTVDALDHEKAVALLSLPRDIGQHPETGKMIAAGIGRYGPYVSHDGTFANLENAEEVFSVGLNRAVSVLADKQSKGGGRGRSTPTALATLGDHPDGGAITVRDGRYGPYVNWGKVNATLPKGKDPASVTLEEALALITEKAGSSKSKKAPARKASASTAKKAAAKKPAAKKAPAKAKSKAKSKAEAVEE</sequence>
<dbReference type="GO" id="GO:0003917">
    <property type="term" value="F:DNA topoisomerase type I (single strand cut, ATP-independent) activity"/>
    <property type="evidence" value="ECO:0007669"/>
    <property type="project" value="UniProtKB-UniRule"/>
</dbReference>
<dbReference type="PROSITE" id="PS52039">
    <property type="entry name" value="TOPO_IA_2"/>
    <property type="match status" value="1"/>
</dbReference>
<dbReference type="PROSITE" id="PS50880">
    <property type="entry name" value="TOPRIM"/>
    <property type="match status" value="1"/>
</dbReference>
<keyword evidence="3" id="KW-0479">Metal-binding</keyword>
<dbReference type="OrthoDB" id="9804262at2"/>
<keyword evidence="15" id="KW-1185">Reference proteome</keyword>
<feature type="compositionally biased region" description="Low complexity" evidence="11">
    <location>
        <begin position="844"/>
        <end position="853"/>
    </location>
</feature>
<dbReference type="InterPro" id="IPR028612">
    <property type="entry name" value="Topoisom_1_IA"/>
</dbReference>
<feature type="site" description="Interaction with DNA" evidence="10">
    <location>
        <position position="145"/>
    </location>
</feature>
<evidence type="ECO:0000256" key="4">
    <source>
        <dbReference type="ARBA" id="ARBA00022771"/>
    </source>
</evidence>
<comment type="caution">
    <text evidence="14">The sequence shown here is derived from an EMBL/GenBank/DDBJ whole genome shotgun (WGS) entry which is preliminary data.</text>
</comment>
<dbReference type="CDD" id="cd00186">
    <property type="entry name" value="TOP1Ac"/>
    <property type="match status" value="1"/>
</dbReference>
<dbReference type="InterPro" id="IPR034149">
    <property type="entry name" value="TOPRIM_TopoI"/>
</dbReference>
<dbReference type="RefSeq" id="WP_104756958.1">
    <property type="nucleotide sequence ID" value="NZ_JBHEEO010000001.1"/>
</dbReference>
<comment type="caution">
    <text evidence="10">Lacks conserved residue(s) required for the propagation of feature annotation.</text>
</comment>
<feature type="region of interest" description="Disordered" evidence="11">
    <location>
        <begin position="831"/>
        <end position="881"/>
    </location>
</feature>
<dbReference type="PROSITE" id="PS00396">
    <property type="entry name" value="TOPO_IA_1"/>
    <property type="match status" value="1"/>
</dbReference>
<evidence type="ECO:0000313" key="14">
    <source>
        <dbReference type="EMBL" id="PQA72253.1"/>
    </source>
</evidence>
<dbReference type="Gene3D" id="1.10.290.10">
    <property type="entry name" value="Topoisomerase I, domain 4"/>
    <property type="match status" value="1"/>
</dbReference>
<dbReference type="PANTHER" id="PTHR42785">
    <property type="entry name" value="DNA TOPOISOMERASE, TYPE IA, CORE"/>
    <property type="match status" value="1"/>
</dbReference>
<dbReference type="PRINTS" id="PR00417">
    <property type="entry name" value="PRTPISMRASEI"/>
</dbReference>
<reference evidence="14 15" key="1">
    <citation type="submission" date="2018-02" db="EMBL/GenBank/DDBJ databases">
        <title>Draft genome sequence of Ochrobactrum oryzae found in Brazil.</title>
        <authorList>
            <person name="Cerdeira L."/>
            <person name="Andrade F."/>
            <person name="Zacariotto T."/>
            <person name="Barbosa B."/>
            <person name="Santos S."/>
            <person name="Cassetari V."/>
            <person name="Lincopan N."/>
        </authorList>
    </citation>
    <scope>NUCLEOTIDE SEQUENCE [LARGE SCALE GENOMIC DNA]</scope>
    <source>
        <strain evidence="14 15">OA447</strain>
    </source>
</reference>
<gene>
    <name evidence="10 14" type="primary">topA</name>
    <name evidence="14" type="ORF">C3731_17840</name>
</gene>
<dbReference type="Proteomes" id="UP000238493">
    <property type="component" value="Unassembled WGS sequence"/>
</dbReference>
<comment type="subunit">
    <text evidence="10">Monomer.</text>
</comment>
<dbReference type="EC" id="5.6.2.1" evidence="10"/>
<comment type="function">
    <text evidence="10">Releases the supercoiling and torsional tension of DNA, which is introduced during the DNA replication and transcription, by transiently cleaving and rejoining one strand of the DNA duplex. Introduces a single-strand break via transesterification at a target site in duplex DNA. The scissile phosphodiester is attacked by the catalytic tyrosine of the enzyme, resulting in the formation of a DNA-(5'-phosphotyrosyl)-enzyme intermediate and the expulsion of a 3'-OH DNA strand. The free DNA strand then undergoes passage around the unbroken strand, thus removing DNA supercoils. Finally, in the religation step, the DNA 3'-OH attacks the covalent intermediate to expel the active-site tyrosine and restore the DNA phosphodiester backbone.</text>
</comment>
<feature type="active site" description="O-(5'-phospho-DNA)-tyrosine intermediate" evidence="10">
    <location>
        <position position="303"/>
    </location>
</feature>
<dbReference type="InterPro" id="IPR013498">
    <property type="entry name" value="Topo_IA_Znf"/>
</dbReference>
<evidence type="ECO:0000313" key="15">
    <source>
        <dbReference type="Proteomes" id="UP000238493"/>
    </source>
</evidence>
<protein>
    <recommendedName>
        <fullName evidence="10">DNA topoisomerase 1</fullName>
        <ecNumber evidence="10">5.6.2.1</ecNumber>
    </recommendedName>
    <alternativeName>
        <fullName evidence="10">DNA topoisomerase I</fullName>
    </alternativeName>
</protein>
<dbReference type="InterPro" id="IPR005733">
    <property type="entry name" value="TopoI_bac-type"/>
</dbReference>
<accession>A0A2S7IW62</accession>
<feature type="site" description="Interaction with DNA" evidence="10">
    <location>
        <position position="141"/>
    </location>
</feature>
<dbReference type="Pfam" id="PF01751">
    <property type="entry name" value="Toprim"/>
    <property type="match status" value="1"/>
</dbReference>
<keyword evidence="8 10" id="KW-0238">DNA-binding</keyword>
<dbReference type="HAMAP" id="MF_00952">
    <property type="entry name" value="Topoisom_1_prok"/>
    <property type="match status" value="1"/>
</dbReference>
<keyword evidence="7 10" id="KW-0799">Topoisomerase</keyword>
<dbReference type="InterPro" id="IPR013826">
    <property type="entry name" value="Topo_IA_cen_sub3"/>
</dbReference>
<feature type="site" description="Interaction with DNA" evidence="10">
    <location>
        <position position="142"/>
    </location>
</feature>
<dbReference type="InterPro" id="IPR003602">
    <property type="entry name" value="Topo_IA_DNA-bd_dom"/>
</dbReference>
<dbReference type="Gene3D" id="3.30.65.10">
    <property type="entry name" value="Bacterial Topoisomerase I, domain 1"/>
    <property type="match status" value="1"/>
</dbReference>
<feature type="site" description="Interaction with DNA" evidence="10">
    <location>
        <position position="31"/>
    </location>
</feature>
<dbReference type="Gene3D" id="3.40.50.140">
    <property type="match status" value="1"/>
</dbReference>
<dbReference type="InterPro" id="IPR023405">
    <property type="entry name" value="Topo_IA_core_domain"/>
</dbReference>
<evidence type="ECO:0000256" key="10">
    <source>
        <dbReference type="HAMAP-Rule" id="MF_00952"/>
    </source>
</evidence>
<dbReference type="SUPFAM" id="SSF56712">
    <property type="entry name" value="Prokaryotic type I DNA topoisomerase"/>
    <property type="match status" value="1"/>
</dbReference>
<keyword evidence="9 10" id="KW-0413">Isomerase</keyword>
<evidence type="ECO:0000256" key="9">
    <source>
        <dbReference type="ARBA" id="ARBA00023235"/>
    </source>
</evidence>
<comment type="similarity">
    <text evidence="2 10">Belongs to the type IA topoisomerase family.</text>
</comment>
<dbReference type="InterPro" id="IPR013825">
    <property type="entry name" value="Topo_IA_cen_sub2"/>
</dbReference>
<dbReference type="Gene3D" id="1.10.460.10">
    <property type="entry name" value="Topoisomerase I, domain 2"/>
    <property type="match status" value="1"/>
</dbReference>
<evidence type="ECO:0000256" key="1">
    <source>
        <dbReference type="ARBA" id="ARBA00000213"/>
    </source>
</evidence>
<evidence type="ECO:0000256" key="11">
    <source>
        <dbReference type="SAM" id="MobiDB-lite"/>
    </source>
</evidence>
<evidence type="ECO:0000256" key="8">
    <source>
        <dbReference type="ARBA" id="ARBA00023125"/>
    </source>
</evidence>
<dbReference type="PANTHER" id="PTHR42785:SF1">
    <property type="entry name" value="DNA TOPOISOMERASE"/>
    <property type="match status" value="1"/>
</dbReference>
<dbReference type="EMBL" id="PTRC01000033">
    <property type="protein sequence ID" value="PQA72253.1"/>
    <property type="molecule type" value="Genomic_DNA"/>
</dbReference>
<evidence type="ECO:0000259" key="12">
    <source>
        <dbReference type="PROSITE" id="PS50880"/>
    </source>
</evidence>
<dbReference type="InterPro" id="IPR000380">
    <property type="entry name" value="Topo_IA"/>
</dbReference>
<dbReference type="NCBIfam" id="TIGR01051">
    <property type="entry name" value="topA_bact"/>
    <property type="match status" value="1"/>
</dbReference>
<feature type="compositionally biased region" description="Basic residues" evidence="11">
    <location>
        <begin position="854"/>
        <end position="873"/>
    </location>
</feature>
<proteinExistence type="inferred from homology"/>
<dbReference type="InterPro" id="IPR006171">
    <property type="entry name" value="TOPRIM_dom"/>
</dbReference>
<dbReference type="InterPro" id="IPR023406">
    <property type="entry name" value="Topo_IA_AS"/>
</dbReference>
<evidence type="ECO:0000256" key="5">
    <source>
        <dbReference type="ARBA" id="ARBA00022833"/>
    </source>
</evidence>
<feature type="domain" description="Toprim" evidence="12">
    <location>
        <begin position="1"/>
        <end position="115"/>
    </location>
</feature>